<dbReference type="SMART" id="SM00450">
    <property type="entry name" value="RHOD"/>
    <property type="match status" value="1"/>
</dbReference>
<dbReference type="InterPro" id="IPR052367">
    <property type="entry name" value="Thiosulfate_ST/Rhodanese-like"/>
</dbReference>
<feature type="chain" id="PRO_5035166643" description="Rhodanese domain-containing protein" evidence="1">
    <location>
        <begin position="19"/>
        <end position="158"/>
    </location>
</feature>
<keyword evidence="4" id="KW-1185">Reference proteome</keyword>
<feature type="signal peptide" evidence="1">
    <location>
        <begin position="1"/>
        <end position="18"/>
    </location>
</feature>
<dbReference type="PROSITE" id="PS50206">
    <property type="entry name" value="RHODANESE_3"/>
    <property type="match status" value="1"/>
</dbReference>
<evidence type="ECO:0000256" key="1">
    <source>
        <dbReference type="SAM" id="SignalP"/>
    </source>
</evidence>
<dbReference type="Pfam" id="PF00581">
    <property type="entry name" value="Rhodanese"/>
    <property type="match status" value="1"/>
</dbReference>
<organism evidence="3 4">
    <name type="scientific">Pelagomonas calceolata</name>
    <dbReference type="NCBI Taxonomy" id="35677"/>
    <lineage>
        <taxon>Eukaryota</taxon>
        <taxon>Sar</taxon>
        <taxon>Stramenopiles</taxon>
        <taxon>Ochrophyta</taxon>
        <taxon>Pelagophyceae</taxon>
        <taxon>Pelagomonadales</taxon>
        <taxon>Pelagomonadaceae</taxon>
        <taxon>Pelagomonas</taxon>
    </lineage>
</organism>
<dbReference type="EMBL" id="CAKKNE010000005">
    <property type="protein sequence ID" value="CAH0377677.1"/>
    <property type="molecule type" value="Genomic_DNA"/>
</dbReference>
<proteinExistence type="predicted"/>
<dbReference type="PANTHER" id="PTHR45431:SF3">
    <property type="entry name" value="RHODANESE-LIKE DOMAIN-CONTAINING PROTEIN 15, CHLOROPLASTIC"/>
    <property type="match status" value="1"/>
</dbReference>
<dbReference type="InterPro" id="IPR036873">
    <property type="entry name" value="Rhodanese-like_dom_sf"/>
</dbReference>
<dbReference type="InterPro" id="IPR001763">
    <property type="entry name" value="Rhodanese-like_dom"/>
</dbReference>
<feature type="domain" description="Rhodanese" evidence="2">
    <location>
        <begin position="53"/>
        <end position="147"/>
    </location>
</feature>
<accession>A0A8J2SUD1</accession>
<protein>
    <recommendedName>
        <fullName evidence="2">Rhodanese domain-containing protein</fullName>
    </recommendedName>
</protein>
<dbReference type="PANTHER" id="PTHR45431">
    <property type="entry name" value="RHODANESE-LIKE DOMAIN-CONTAINING PROTEIN 15, CHLOROPLASTIC"/>
    <property type="match status" value="1"/>
</dbReference>
<dbReference type="CDD" id="cd00158">
    <property type="entry name" value="RHOD"/>
    <property type="match status" value="1"/>
</dbReference>
<reference evidence="3" key="1">
    <citation type="submission" date="2021-11" db="EMBL/GenBank/DDBJ databases">
        <authorList>
            <consortium name="Genoscope - CEA"/>
            <person name="William W."/>
        </authorList>
    </citation>
    <scope>NUCLEOTIDE SEQUENCE</scope>
</reference>
<dbReference type="SUPFAM" id="SSF52821">
    <property type="entry name" value="Rhodanese/Cell cycle control phosphatase"/>
    <property type="match status" value="1"/>
</dbReference>
<evidence type="ECO:0000313" key="3">
    <source>
        <dbReference type="EMBL" id="CAH0377677.1"/>
    </source>
</evidence>
<evidence type="ECO:0000259" key="2">
    <source>
        <dbReference type="PROSITE" id="PS50206"/>
    </source>
</evidence>
<gene>
    <name evidence="3" type="ORF">PECAL_5P22040</name>
</gene>
<comment type="caution">
    <text evidence="3">The sequence shown here is derived from an EMBL/GenBank/DDBJ whole genome shotgun (WGS) entry which is preliminary data.</text>
</comment>
<name>A0A8J2SUD1_9STRA</name>
<dbReference type="Proteomes" id="UP000789595">
    <property type="component" value="Unassembled WGS sequence"/>
</dbReference>
<evidence type="ECO:0000313" key="4">
    <source>
        <dbReference type="Proteomes" id="UP000789595"/>
    </source>
</evidence>
<keyword evidence="1" id="KW-0732">Signal</keyword>
<dbReference type="Gene3D" id="3.40.250.10">
    <property type="entry name" value="Rhodanese-like domain"/>
    <property type="match status" value="1"/>
</dbReference>
<sequence length="158" mass="17556">MAATTLLHRFLLICAATAFNRPHDHWSHRLLHLRAALSPTEAHENIQTVYDGVIDVRMSAEHRLEGRIVDSICIPAQLWEHGMYLPRHAFVPDVLEQFETDCCLLCVCGDGRRSELAAQQLAAAGFSVDYIDGGLNAWAEQSLELEIEDDGGLVGSYV</sequence>
<dbReference type="AlphaFoldDB" id="A0A8J2SUD1"/>